<proteinExistence type="predicted"/>
<gene>
    <name evidence="1" type="ORF">E6Q11_01470</name>
</gene>
<dbReference type="EMBL" id="SSDS01000023">
    <property type="protein sequence ID" value="TXG78261.1"/>
    <property type="molecule type" value="Genomic_DNA"/>
</dbReference>
<dbReference type="Gene3D" id="3.30.420.10">
    <property type="entry name" value="Ribonuclease H-like superfamily/Ribonuclease H"/>
    <property type="match status" value="1"/>
</dbReference>
<sequence length="47" mass="5568">MQTRYFKTKQRIQQFIPLQLGLCLMRSDNGRVIYNPLNFYLYPGAIG</sequence>
<name>A0A5C7J9I4_9BACT</name>
<reference evidence="1 2" key="1">
    <citation type="submission" date="2018-09" db="EMBL/GenBank/DDBJ databases">
        <title>Metagenome Assembled Genomes from an Advanced Water Purification Facility.</title>
        <authorList>
            <person name="Stamps B.W."/>
            <person name="Spear J.R."/>
        </authorList>
    </citation>
    <scope>NUCLEOTIDE SEQUENCE [LARGE SCALE GENOMIC DNA]</scope>
    <source>
        <strain evidence="1">Bin_63_2</strain>
    </source>
</reference>
<dbReference type="Proteomes" id="UP000321026">
    <property type="component" value="Unassembled WGS sequence"/>
</dbReference>
<organism evidence="1 2">
    <name type="scientific">Candidatus Dojkabacteria bacterium</name>
    <dbReference type="NCBI Taxonomy" id="2099670"/>
    <lineage>
        <taxon>Bacteria</taxon>
        <taxon>Candidatus Dojkabacteria</taxon>
    </lineage>
</organism>
<dbReference type="InterPro" id="IPR006941">
    <property type="entry name" value="RNase_CAF1"/>
</dbReference>
<dbReference type="InterPro" id="IPR036397">
    <property type="entry name" value="RNaseH_sf"/>
</dbReference>
<dbReference type="GO" id="GO:0003676">
    <property type="term" value="F:nucleic acid binding"/>
    <property type="evidence" value="ECO:0007669"/>
    <property type="project" value="InterPro"/>
</dbReference>
<comment type="caution">
    <text evidence="1">The sequence shown here is derived from an EMBL/GenBank/DDBJ whole genome shotgun (WGS) entry which is preliminary data.</text>
</comment>
<dbReference type="Pfam" id="PF04857">
    <property type="entry name" value="CAF1"/>
    <property type="match status" value="1"/>
</dbReference>
<protein>
    <submittedName>
        <fullName evidence="1">Uncharacterized protein</fullName>
    </submittedName>
</protein>
<accession>A0A5C7J9I4</accession>
<dbReference type="AlphaFoldDB" id="A0A5C7J9I4"/>
<evidence type="ECO:0000313" key="1">
    <source>
        <dbReference type="EMBL" id="TXG78261.1"/>
    </source>
</evidence>
<evidence type="ECO:0000313" key="2">
    <source>
        <dbReference type="Proteomes" id="UP000321026"/>
    </source>
</evidence>